<feature type="transmembrane region" description="Helical" evidence="12">
    <location>
        <begin position="24"/>
        <end position="46"/>
    </location>
</feature>
<evidence type="ECO:0000313" key="13">
    <source>
        <dbReference type="EMBL" id="KAL3385403.1"/>
    </source>
</evidence>
<keyword evidence="8 12" id="KW-0472">Membrane</keyword>
<comment type="subcellular location">
    <subcellularLocation>
        <location evidence="1">Cell projection</location>
        <location evidence="1">Cilium membrane</location>
        <topology evidence="1">Multi-pass membrane protein</topology>
    </subcellularLocation>
</comment>
<dbReference type="PANTHER" id="PTHR14605">
    <property type="entry name" value="CHST5 PROTEIN"/>
    <property type="match status" value="1"/>
</dbReference>
<evidence type="ECO:0000256" key="10">
    <source>
        <dbReference type="ARBA" id="ARBA00023273"/>
    </source>
</evidence>
<evidence type="ECO:0000256" key="1">
    <source>
        <dbReference type="ARBA" id="ARBA00004272"/>
    </source>
</evidence>
<comment type="function">
    <text evidence="11">Transmembrane component of the tectonic-like complex, a complex localized at the transition zone of primary cilia and acting as a barrier that prevents diffusion of transmembrane proteins between the cilia and plasma membranes. Required for ciliogenesis and sonic hedgehog/SHH signaling.</text>
</comment>
<dbReference type="InterPro" id="IPR019306">
    <property type="entry name" value="TMEM231"/>
</dbReference>
<evidence type="ECO:0000256" key="3">
    <source>
        <dbReference type="ARBA" id="ARBA00015087"/>
    </source>
</evidence>
<evidence type="ECO:0000256" key="2">
    <source>
        <dbReference type="ARBA" id="ARBA00009082"/>
    </source>
</evidence>
<dbReference type="AlphaFoldDB" id="A0ABD2VXW5"/>
<keyword evidence="4" id="KW-1003">Cell membrane</keyword>
<evidence type="ECO:0000256" key="4">
    <source>
        <dbReference type="ARBA" id="ARBA00022475"/>
    </source>
</evidence>
<dbReference type="Pfam" id="PF10149">
    <property type="entry name" value="TM231"/>
    <property type="match status" value="1"/>
</dbReference>
<dbReference type="EMBL" id="JBJJXI010000157">
    <property type="protein sequence ID" value="KAL3385403.1"/>
    <property type="molecule type" value="Genomic_DNA"/>
</dbReference>
<reference evidence="13 14" key="1">
    <citation type="journal article" date="2024" name="bioRxiv">
        <title>A reference genome for Trichogramma kaykai: A tiny desert-dwelling parasitoid wasp with competing sex-ratio distorters.</title>
        <authorList>
            <person name="Culotta J."/>
            <person name="Lindsey A.R."/>
        </authorList>
    </citation>
    <scope>NUCLEOTIDE SEQUENCE [LARGE SCALE GENOMIC DNA]</scope>
    <source>
        <strain evidence="13 14">KSX58</strain>
    </source>
</reference>
<accession>A0ABD2VXW5</accession>
<proteinExistence type="inferred from homology"/>
<evidence type="ECO:0000256" key="5">
    <source>
        <dbReference type="ARBA" id="ARBA00022692"/>
    </source>
</evidence>
<keyword evidence="14" id="KW-1185">Reference proteome</keyword>
<keyword evidence="9" id="KW-0325">Glycoprotein</keyword>
<sequence length="298" mass="35178">MPIIDIFSSDVRYLYRVRLCSSSAFCVLIAFLFSVLTPLLFVHYAGGYWIRTRTYWEVPDVHFKHKYLLLIEQDNLDPLICSTFSHYKDNPIKDHCSIVKVKEVDRDVNGLQDYLKFEVELYTAKPIRSLILLLFFNYELKEHIRVAVEAMTIIEYTVSQNIQELYFIGDLMLRQNNVLYHDEMYLDDNSTDINDFTLVNLLTENANRLLSGKISNLKVLPSLGFIKDEPVKIKVEIVYASQPIKYQPGFWEEIKWGWMQYLSIFVIVIYFARKILTRLFTSKTLRSYTVTPWHLKAH</sequence>
<comment type="caution">
    <text evidence="13">The sequence shown here is derived from an EMBL/GenBank/DDBJ whole genome shotgun (WGS) entry which is preliminary data.</text>
</comment>
<evidence type="ECO:0000256" key="12">
    <source>
        <dbReference type="SAM" id="Phobius"/>
    </source>
</evidence>
<keyword evidence="10" id="KW-0966">Cell projection</keyword>
<comment type="similarity">
    <text evidence="2">Belongs to the TMEM231 family.</text>
</comment>
<dbReference type="Proteomes" id="UP001627154">
    <property type="component" value="Unassembled WGS sequence"/>
</dbReference>
<name>A0ABD2VXW5_9HYME</name>
<dbReference type="GO" id="GO:0060170">
    <property type="term" value="C:ciliary membrane"/>
    <property type="evidence" value="ECO:0007669"/>
    <property type="project" value="UniProtKB-SubCell"/>
</dbReference>
<evidence type="ECO:0000256" key="8">
    <source>
        <dbReference type="ARBA" id="ARBA00023136"/>
    </source>
</evidence>
<feature type="transmembrane region" description="Helical" evidence="12">
    <location>
        <begin position="258"/>
        <end position="276"/>
    </location>
</feature>
<keyword evidence="5 12" id="KW-0812">Transmembrane</keyword>
<evidence type="ECO:0000256" key="7">
    <source>
        <dbReference type="ARBA" id="ARBA00023069"/>
    </source>
</evidence>
<keyword evidence="7" id="KW-0969">Cilium</keyword>
<protein>
    <recommendedName>
        <fullName evidence="3">Transmembrane protein 231</fullName>
    </recommendedName>
</protein>
<evidence type="ECO:0000256" key="6">
    <source>
        <dbReference type="ARBA" id="ARBA00022989"/>
    </source>
</evidence>
<evidence type="ECO:0000256" key="11">
    <source>
        <dbReference type="ARBA" id="ARBA00024803"/>
    </source>
</evidence>
<organism evidence="13 14">
    <name type="scientific">Trichogramma kaykai</name>
    <dbReference type="NCBI Taxonomy" id="54128"/>
    <lineage>
        <taxon>Eukaryota</taxon>
        <taxon>Metazoa</taxon>
        <taxon>Ecdysozoa</taxon>
        <taxon>Arthropoda</taxon>
        <taxon>Hexapoda</taxon>
        <taxon>Insecta</taxon>
        <taxon>Pterygota</taxon>
        <taxon>Neoptera</taxon>
        <taxon>Endopterygota</taxon>
        <taxon>Hymenoptera</taxon>
        <taxon>Apocrita</taxon>
        <taxon>Proctotrupomorpha</taxon>
        <taxon>Chalcidoidea</taxon>
        <taxon>Trichogrammatidae</taxon>
        <taxon>Trichogramma</taxon>
    </lineage>
</organism>
<gene>
    <name evidence="13" type="ORF">TKK_018974</name>
</gene>
<keyword evidence="6 12" id="KW-1133">Transmembrane helix</keyword>
<evidence type="ECO:0000313" key="14">
    <source>
        <dbReference type="Proteomes" id="UP001627154"/>
    </source>
</evidence>
<evidence type="ECO:0000256" key="9">
    <source>
        <dbReference type="ARBA" id="ARBA00023180"/>
    </source>
</evidence>
<dbReference type="PANTHER" id="PTHR14605:SF1">
    <property type="entry name" value="TRANSMEMBRANE PROTEIN 231"/>
    <property type="match status" value="1"/>
</dbReference>